<proteinExistence type="predicted"/>
<dbReference type="EMBL" id="CP155573">
    <property type="protein sequence ID" value="XFO66296.1"/>
    <property type="molecule type" value="Genomic_DNA"/>
</dbReference>
<keyword evidence="5" id="KW-1185">Reference proteome</keyword>
<feature type="domain" description="Transposase InsH N-terminal" evidence="1">
    <location>
        <begin position="18"/>
        <end position="111"/>
    </location>
</feature>
<dbReference type="InterPro" id="IPR047629">
    <property type="entry name" value="IS1182_transpos"/>
</dbReference>
<protein>
    <submittedName>
        <fullName evidence="4">IS1182 family transposase ISBbr1</fullName>
    </submittedName>
</protein>
<dbReference type="NCBIfam" id="NF033551">
    <property type="entry name" value="transpos_IS1182"/>
    <property type="match status" value="1"/>
</dbReference>
<feature type="domain" description="Transposase DDE" evidence="2">
    <location>
        <begin position="260"/>
        <end position="342"/>
    </location>
</feature>
<dbReference type="PANTHER" id="PTHR33408">
    <property type="entry name" value="TRANSPOSASE"/>
    <property type="match status" value="1"/>
</dbReference>
<evidence type="ECO:0000259" key="1">
    <source>
        <dbReference type="Pfam" id="PF05598"/>
    </source>
</evidence>
<evidence type="ECO:0000313" key="4">
    <source>
        <dbReference type="EMBL" id="XFO66296.1"/>
    </source>
</evidence>
<dbReference type="Pfam" id="PF05598">
    <property type="entry name" value="DUF772"/>
    <property type="match status" value="1"/>
</dbReference>
<dbReference type="InterPro" id="IPR008490">
    <property type="entry name" value="Transposase_InsH_N"/>
</dbReference>
<dbReference type="InterPro" id="IPR025668">
    <property type="entry name" value="Tnp_DDE_dom"/>
</dbReference>
<reference evidence="4" key="1">
    <citation type="submission" date="2024-05" db="EMBL/GenBank/DDBJ databases">
        <title>Isolation and characterization of Sporomusa carbonis sp. nov., a carboxydotrophic hydrogenogen in the genus of Sporomusa isolated from a charcoal burning pile.</title>
        <authorList>
            <person name="Boeer T."/>
            <person name="Rosenbaum F."/>
            <person name="Eysell L."/>
            <person name="Mueller V."/>
            <person name="Daniel R."/>
            <person name="Poehlein A."/>
        </authorList>
    </citation>
    <scope>NUCLEOTIDE SEQUENCE [LARGE SCALE GENOMIC DNA]</scope>
    <source>
        <strain evidence="4">DSM 10669</strain>
    </source>
</reference>
<evidence type="ECO:0000259" key="3">
    <source>
        <dbReference type="Pfam" id="PF13751"/>
    </source>
</evidence>
<feature type="domain" description="Transposase DDE" evidence="3">
    <location>
        <begin position="371"/>
        <end position="488"/>
    </location>
</feature>
<dbReference type="RefSeq" id="WP_094607478.1">
    <property type="nucleotide sequence ID" value="NZ_CP155573.1"/>
</dbReference>
<dbReference type="Pfam" id="PF13612">
    <property type="entry name" value="DDE_Tnp_1_3"/>
    <property type="match status" value="1"/>
</dbReference>
<accession>A0ABZ3IKT2</accession>
<sequence>MLRKDNFKQLSGFDQYYYDKTIAHDHLLRKINQTVDLSFIREMLTERYSPNRGRFAEEPEFMFKICLLEYLYNLSDVQVIEHIRVNLAYRWFLGLNIDEELPDDSTISYFRVTRVGLDKFKVIFQRLVDQCIEQGLIAAQPKRAIIDATHIIADVAIPTWLSLVRQAFDRVILELMPVAAVKAEYYQQQFNQLWSELRGKTRDEKLPFVLNVSRELVNDASPILNTTTSENPCLAMLEKVISDRNEDARDRVISLVDPEARTGHKSDMRTIQGYKDHIIMDENSEIITAVKVTPANAEDGDQLIDLVNQFKEAHGILPNELSADKGYWSGKNLRFLNEQHVVGNISAMKSSKQNFFSPEDFQFDSETMVVTCPGGKCSKRYREKKNRSGYEFVFTKSQCVDCSLRSKCTLSKTVRYVYISEYFHELQKGREHYKTEAYKKASKNRHRIERRHADKVRNHGLRRSRYRGLDRTWIHSLMSTIASNIKRMTKLLTKPRDKFALSST</sequence>
<dbReference type="Pfam" id="PF13751">
    <property type="entry name" value="DDE_Tnp_1_6"/>
    <property type="match status" value="1"/>
</dbReference>
<name>A0ABZ3IKT2_9FIRM</name>
<organism evidence="4 5">
    <name type="scientific">Sporomusa silvacetica DSM 10669</name>
    <dbReference type="NCBI Taxonomy" id="1123289"/>
    <lineage>
        <taxon>Bacteria</taxon>
        <taxon>Bacillati</taxon>
        <taxon>Bacillota</taxon>
        <taxon>Negativicutes</taxon>
        <taxon>Selenomonadales</taxon>
        <taxon>Sporomusaceae</taxon>
        <taxon>Sporomusa</taxon>
    </lineage>
</organism>
<evidence type="ECO:0000259" key="2">
    <source>
        <dbReference type="Pfam" id="PF13612"/>
    </source>
</evidence>
<dbReference type="Proteomes" id="UP000216752">
    <property type="component" value="Chromosome"/>
</dbReference>
<dbReference type="PANTHER" id="PTHR33408:SF2">
    <property type="entry name" value="TRANSPOSASE DDE DOMAIN-CONTAINING PROTEIN"/>
    <property type="match status" value="1"/>
</dbReference>
<gene>
    <name evidence="4" type="ORF">SPSIL_024460</name>
</gene>
<evidence type="ECO:0000313" key="5">
    <source>
        <dbReference type="Proteomes" id="UP000216752"/>
    </source>
</evidence>